<evidence type="ECO:0000313" key="4">
    <source>
        <dbReference type="Proteomes" id="UP000184211"/>
    </source>
</evidence>
<evidence type="ECO:0000313" key="3">
    <source>
        <dbReference type="EMBL" id="SHH14692.1"/>
    </source>
</evidence>
<dbReference type="EMBL" id="FQWM01000003">
    <property type="protein sequence ID" value="SHH14692.1"/>
    <property type="molecule type" value="Genomic_DNA"/>
</dbReference>
<dbReference type="Gene3D" id="3.20.20.140">
    <property type="entry name" value="Metal-dependent hydrolases"/>
    <property type="match status" value="1"/>
</dbReference>
<dbReference type="OrthoDB" id="9787654at2"/>
<dbReference type="Proteomes" id="UP000184211">
    <property type="component" value="Unassembled WGS sequence"/>
</dbReference>
<dbReference type="STRING" id="870908.SAMN04488044_2034"/>
<protein>
    <submittedName>
        <fullName evidence="3">L-fuconolactonase</fullName>
    </submittedName>
</protein>
<reference evidence="4" key="1">
    <citation type="submission" date="2016-11" db="EMBL/GenBank/DDBJ databases">
        <authorList>
            <person name="Varghese N."/>
            <person name="Submissions S."/>
        </authorList>
    </citation>
    <scope>NUCLEOTIDE SEQUENCE [LARGE SCALE GENOMIC DNA]</scope>
    <source>
        <strain evidence="4">DSM 28223</strain>
    </source>
</reference>
<dbReference type="InterPro" id="IPR006680">
    <property type="entry name" value="Amidohydro-rel"/>
</dbReference>
<proteinExistence type="inferred from homology"/>
<keyword evidence="4" id="KW-1185">Reference proteome</keyword>
<sequence length="276" mass="30686">MIIDAHQHFWSLRRGDYPWPNDTVAPIFRDFGPGDLAPLLAEAGVDQTVVVQATDTVAETEFLLNLAQQTPFVAGVVGWVDLADPDAVTTIERLRANPLLKGLRPMLQNIADTQWILDPALTPALAHMAETGLRFDALIQPRHLPAILQLAERHPDLQIVIDHVAKPAMGKGQVPDTDWMAGFAALAQCDTVWCKLSGMVTEVGPGWTRADITPFAEHVLDSFGPRKTIFGSDWPVVNLASDYKSWIETVRRLIKDFSEDDQQRIMGSNARQFYQL</sequence>
<dbReference type="PANTHER" id="PTHR43569">
    <property type="entry name" value="AMIDOHYDROLASE"/>
    <property type="match status" value="1"/>
</dbReference>
<comment type="similarity">
    <text evidence="1">Belongs to the metallo-dependent hydrolases superfamily.</text>
</comment>
<dbReference type="InterPro" id="IPR032466">
    <property type="entry name" value="Metal_Hydrolase"/>
</dbReference>
<dbReference type="InterPro" id="IPR052350">
    <property type="entry name" value="Metallo-dep_Lactonases"/>
</dbReference>
<feature type="domain" description="Amidohydrolase-related" evidence="2">
    <location>
        <begin position="3"/>
        <end position="276"/>
    </location>
</feature>
<dbReference type="SUPFAM" id="SSF51556">
    <property type="entry name" value="Metallo-dependent hydrolases"/>
    <property type="match status" value="1"/>
</dbReference>
<gene>
    <name evidence="3" type="ORF">SAMN04488044_2034</name>
</gene>
<dbReference type="RefSeq" id="WP_072792925.1">
    <property type="nucleotide sequence ID" value="NZ_FQWM01000003.1"/>
</dbReference>
<dbReference type="AlphaFoldDB" id="A0A1M5QKQ4"/>
<accession>A0A1M5QKQ4</accession>
<dbReference type="GO" id="GO:0016787">
    <property type="term" value="F:hydrolase activity"/>
    <property type="evidence" value="ECO:0007669"/>
    <property type="project" value="InterPro"/>
</dbReference>
<dbReference type="PANTHER" id="PTHR43569:SF2">
    <property type="entry name" value="AMIDOHYDROLASE-RELATED DOMAIN-CONTAINING PROTEIN"/>
    <property type="match status" value="1"/>
</dbReference>
<name>A0A1M5QKQ4_9RHOB</name>
<dbReference type="Pfam" id="PF04909">
    <property type="entry name" value="Amidohydro_2"/>
    <property type="match status" value="1"/>
</dbReference>
<evidence type="ECO:0000256" key="1">
    <source>
        <dbReference type="ARBA" id="ARBA00038310"/>
    </source>
</evidence>
<evidence type="ECO:0000259" key="2">
    <source>
        <dbReference type="Pfam" id="PF04909"/>
    </source>
</evidence>
<organism evidence="3 4">
    <name type="scientific">Cognatishimia maritima</name>
    <dbReference type="NCBI Taxonomy" id="870908"/>
    <lineage>
        <taxon>Bacteria</taxon>
        <taxon>Pseudomonadati</taxon>
        <taxon>Pseudomonadota</taxon>
        <taxon>Alphaproteobacteria</taxon>
        <taxon>Rhodobacterales</taxon>
        <taxon>Paracoccaceae</taxon>
        <taxon>Cognatishimia</taxon>
    </lineage>
</organism>